<keyword evidence="5" id="KW-0256">Endoplasmic reticulum</keyword>
<dbReference type="GO" id="GO:0005739">
    <property type="term" value="C:mitochondrion"/>
    <property type="evidence" value="ECO:0007669"/>
    <property type="project" value="UniProtKB-SubCell"/>
</dbReference>
<keyword evidence="10" id="KW-1185">Reference proteome</keyword>
<proteinExistence type="inferred from homology"/>
<dbReference type="EMBL" id="JAULSN010000005">
    <property type="protein sequence ID" value="KAK3371804.1"/>
    <property type="molecule type" value="Genomic_DNA"/>
</dbReference>
<keyword evidence="6" id="KW-0496">Mitochondrion</keyword>
<dbReference type="Proteomes" id="UP001287356">
    <property type="component" value="Unassembled WGS sequence"/>
</dbReference>
<comment type="similarity">
    <text evidence="4">Belongs to the putative lipase ROG1 family.</text>
</comment>
<evidence type="ECO:0000256" key="4">
    <source>
        <dbReference type="ARBA" id="ARBA00007920"/>
    </source>
</evidence>
<evidence type="ECO:0000256" key="7">
    <source>
        <dbReference type="ARBA" id="ARBA00023136"/>
    </source>
</evidence>
<evidence type="ECO:0000256" key="6">
    <source>
        <dbReference type="ARBA" id="ARBA00023128"/>
    </source>
</evidence>
<evidence type="ECO:0000259" key="8">
    <source>
        <dbReference type="Pfam" id="PF05057"/>
    </source>
</evidence>
<accession>A0AAE0N705</accession>
<dbReference type="InterPro" id="IPR029058">
    <property type="entry name" value="AB_hydrolase_fold"/>
</dbReference>
<reference evidence="9" key="1">
    <citation type="journal article" date="2023" name="Mol. Phylogenet. Evol.">
        <title>Genome-scale phylogeny and comparative genomics of the fungal order Sordariales.</title>
        <authorList>
            <person name="Hensen N."/>
            <person name="Bonometti L."/>
            <person name="Westerberg I."/>
            <person name="Brannstrom I.O."/>
            <person name="Guillou S."/>
            <person name="Cros-Aarteil S."/>
            <person name="Calhoun S."/>
            <person name="Haridas S."/>
            <person name="Kuo A."/>
            <person name="Mondo S."/>
            <person name="Pangilinan J."/>
            <person name="Riley R."/>
            <person name="LaButti K."/>
            <person name="Andreopoulos B."/>
            <person name="Lipzen A."/>
            <person name="Chen C."/>
            <person name="Yan M."/>
            <person name="Daum C."/>
            <person name="Ng V."/>
            <person name="Clum A."/>
            <person name="Steindorff A."/>
            <person name="Ohm R.A."/>
            <person name="Martin F."/>
            <person name="Silar P."/>
            <person name="Natvig D.O."/>
            <person name="Lalanne C."/>
            <person name="Gautier V."/>
            <person name="Ament-Velasquez S.L."/>
            <person name="Kruys A."/>
            <person name="Hutchinson M.I."/>
            <person name="Powell A.J."/>
            <person name="Barry K."/>
            <person name="Miller A.N."/>
            <person name="Grigoriev I.V."/>
            <person name="Debuchy R."/>
            <person name="Gladieux P."/>
            <person name="Hiltunen Thoren M."/>
            <person name="Johannesson H."/>
        </authorList>
    </citation>
    <scope>NUCLEOTIDE SEQUENCE</scope>
    <source>
        <strain evidence="9">CBS 958.72</strain>
    </source>
</reference>
<evidence type="ECO:0000256" key="5">
    <source>
        <dbReference type="ARBA" id="ARBA00022824"/>
    </source>
</evidence>
<dbReference type="GO" id="GO:0016020">
    <property type="term" value="C:membrane"/>
    <property type="evidence" value="ECO:0007669"/>
    <property type="project" value="UniProtKB-SubCell"/>
</dbReference>
<dbReference type="PANTHER" id="PTHR48182">
    <property type="entry name" value="PROTEIN SERAC1"/>
    <property type="match status" value="1"/>
</dbReference>
<dbReference type="Pfam" id="PF05057">
    <property type="entry name" value="DUF676"/>
    <property type="match status" value="1"/>
</dbReference>
<evidence type="ECO:0000313" key="9">
    <source>
        <dbReference type="EMBL" id="KAK3371804.1"/>
    </source>
</evidence>
<sequence length="425" mass="47034">MGEVTTQPGWATALASLLLAFVIAAGGAAAAGLLVRRPPETKTLATKRQLTLRIEDIPVSTTVEQLQCDLESIVERELGLKEDAVTVVYHHLVRRNHEWACATATFSTSLPEDRLVQKLGQARDSHSYRFYAKVDGITPLYEDPKGAHVDVVAVPGLGSHAIGSWKSPKSNDVWLRDYLPGDLPNVRVLLYGYDTTLVNSNSRDSIETLGHRFLESIKEFRKSSNTDRRPVVFLGHSLGGLLIKEALVYASSRPDDPNVNIYKACYGLLFFGVPNLGLRNEQLNSIVQGQPNEAFVRSLVVDDDSEPSSFLNRIAAEFSRCCQGKYKVVSFFETRKSRTVQLQPDGKTLTKTGPETLMVTQKSATSTGLTAVADEDNIPLSADHMGLVKYEGRTNNEYRTVIGRLKTVVEEAKEEVPKRFLEIRT</sequence>
<keyword evidence="7" id="KW-0472">Membrane</keyword>
<evidence type="ECO:0000313" key="10">
    <source>
        <dbReference type="Proteomes" id="UP001287356"/>
    </source>
</evidence>
<name>A0AAE0N705_9PEZI</name>
<gene>
    <name evidence="9" type="ORF">B0T24DRAFT_579256</name>
</gene>
<dbReference type="Gene3D" id="3.40.50.1820">
    <property type="entry name" value="alpha/beta hydrolase"/>
    <property type="match status" value="1"/>
</dbReference>
<protein>
    <recommendedName>
        <fullName evidence="8">DUF676 domain-containing protein</fullName>
    </recommendedName>
</protein>
<organism evidence="9 10">
    <name type="scientific">Lasiosphaeria ovina</name>
    <dbReference type="NCBI Taxonomy" id="92902"/>
    <lineage>
        <taxon>Eukaryota</taxon>
        <taxon>Fungi</taxon>
        <taxon>Dikarya</taxon>
        <taxon>Ascomycota</taxon>
        <taxon>Pezizomycotina</taxon>
        <taxon>Sordariomycetes</taxon>
        <taxon>Sordariomycetidae</taxon>
        <taxon>Sordariales</taxon>
        <taxon>Lasiosphaeriaceae</taxon>
        <taxon>Lasiosphaeria</taxon>
    </lineage>
</organism>
<feature type="domain" description="DUF676" evidence="8">
    <location>
        <begin position="198"/>
        <end position="284"/>
    </location>
</feature>
<dbReference type="SUPFAM" id="SSF53474">
    <property type="entry name" value="alpha/beta-Hydrolases"/>
    <property type="match status" value="1"/>
</dbReference>
<dbReference type="InterPro" id="IPR007751">
    <property type="entry name" value="DUF676_lipase-like"/>
</dbReference>
<comment type="subcellular location">
    <subcellularLocation>
        <location evidence="2">Endoplasmic reticulum</location>
    </subcellularLocation>
    <subcellularLocation>
        <location evidence="3">Membrane</location>
    </subcellularLocation>
    <subcellularLocation>
        <location evidence="1">Mitochondrion</location>
    </subcellularLocation>
</comment>
<reference evidence="9" key="2">
    <citation type="submission" date="2023-06" db="EMBL/GenBank/DDBJ databases">
        <authorList>
            <consortium name="Lawrence Berkeley National Laboratory"/>
            <person name="Haridas S."/>
            <person name="Hensen N."/>
            <person name="Bonometti L."/>
            <person name="Westerberg I."/>
            <person name="Brannstrom I.O."/>
            <person name="Guillou S."/>
            <person name="Cros-Aarteil S."/>
            <person name="Calhoun S."/>
            <person name="Kuo A."/>
            <person name="Mondo S."/>
            <person name="Pangilinan J."/>
            <person name="Riley R."/>
            <person name="Labutti K."/>
            <person name="Andreopoulos B."/>
            <person name="Lipzen A."/>
            <person name="Chen C."/>
            <person name="Yanf M."/>
            <person name="Daum C."/>
            <person name="Ng V."/>
            <person name="Clum A."/>
            <person name="Steindorff A."/>
            <person name="Ohm R."/>
            <person name="Martin F."/>
            <person name="Silar P."/>
            <person name="Natvig D."/>
            <person name="Lalanne C."/>
            <person name="Gautier V."/>
            <person name="Ament-Velasquez S.L."/>
            <person name="Kruys A."/>
            <person name="Hutchinson M.I."/>
            <person name="Powell A.J."/>
            <person name="Barry K."/>
            <person name="Miller A.N."/>
            <person name="Grigoriev I.V."/>
            <person name="Debuchy R."/>
            <person name="Gladieux P."/>
            <person name="Thoren M.H."/>
            <person name="Johannesson H."/>
        </authorList>
    </citation>
    <scope>NUCLEOTIDE SEQUENCE</scope>
    <source>
        <strain evidence="9">CBS 958.72</strain>
    </source>
</reference>
<dbReference type="GO" id="GO:0005783">
    <property type="term" value="C:endoplasmic reticulum"/>
    <property type="evidence" value="ECO:0007669"/>
    <property type="project" value="UniProtKB-SubCell"/>
</dbReference>
<dbReference type="PANTHER" id="PTHR48182:SF2">
    <property type="entry name" value="PROTEIN SERAC1"/>
    <property type="match status" value="1"/>
</dbReference>
<evidence type="ECO:0000256" key="2">
    <source>
        <dbReference type="ARBA" id="ARBA00004240"/>
    </source>
</evidence>
<evidence type="ECO:0000256" key="3">
    <source>
        <dbReference type="ARBA" id="ARBA00004370"/>
    </source>
</evidence>
<dbReference type="InterPro" id="IPR052374">
    <property type="entry name" value="SERAC1"/>
</dbReference>
<dbReference type="AlphaFoldDB" id="A0AAE0N705"/>
<comment type="caution">
    <text evidence="9">The sequence shown here is derived from an EMBL/GenBank/DDBJ whole genome shotgun (WGS) entry which is preliminary data.</text>
</comment>
<evidence type="ECO:0000256" key="1">
    <source>
        <dbReference type="ARBA" id="ARBA00004173"/>
    </source>
</evidence>